<organism evidence="1 2">
    <name type="scientific">Francisella opportunistica</name>
    <dbReference type="NCBI Taxonomy" id="2016517"/>
    <lineage>
        <taxon>Bacteria</taxon>
        <taxon>Pseudomonadati</taxon>
        <taxon>Pseudomonadota</taxon>
        <taxon>Gammaproteobacteria</taxon>
        <taxon>Thiotrichales</taxon>
        <taxon>Francisellaceae</taxon>
        <taxon>Francisella</taxon>
    </lineage>
</organism>
<dbReference type="RefSeq" id="WP_071629691.1">
    <property type="nucleotide sequence ID" value="NZ_CP022375.1"/>
</dbReference>
<dbReference type="OrthoDB" id="5625524at2"/>
<dbReference type="KEGG" id="foo:CGC45_07460"/>
<name>A0A345JSY2_9GAMM</name>
<reference evidence="1 2" key="1">
    <citation type="submission" date="2017-07" db="EMBL/GenBank/DDBJ databases">
        <title>Complete genome sequences and comparative analysis of the novel pathogen Francisella opportunistica.</title>
        <authorList>
            <person name="Dietrich E.A."/>
            <person name="Kingry L.C."/>
            <person name="Petersen J.M."/>
        </authorList>
    </citation>
    <scope>NUCLEOTIDE SEQUENCE [LARGE SCALE GENOMIC DNA]</scope>
    <source>
        <strain evidence="1 2">14-2155</strain>
    </source>
</reference>
<evidence type="ECO:0000313" key="1">
    <source>
        <dbReference type="EMBL" id="AXH30428.1"/>
    </source>
</evidence>
<evidence type="ECO:0000313" key="2">
    <source>
        <dbReference type="Proteomes" id="UP000253862"/>
    </source>
</evidence>
<dbReference type="Proteomes" id="UP000253862">
    <property type="component" value="Chromosome"/>
</dbReference>
<dbReference type="AlphaFoldDB" id="A0A345JSY2"/>
<accession>A0A345JSY2</accession>
<protein>
    <submittedName>
        <fullName evidence="1">Uncharacterized protein</fullName>
    </submittedName>
</protein>
<sequence length="67" mass="8014">MMKFILRLAHLFDNKKDRAYVSEADKFLQEFDKANPQKSESQKKEILKHRNIFKRETKPKTGFLDGE</sequence>
<dbReference type="NCBIfam" id="NF041950">
    <property type="entry name" value="CBU_0585_fam"/>
    <property type="match status" value="1"/>
</dbReference>
<dbReference type="InterPro" id="IPR049640">
    <property type="entry name" value="CBU_0585/lpg0581-like"/>
</dbReference>
<dbReference type="EMBL" id="CP022375">
    <property type="protein sequence ID" value="AXH30428.1"/>
    <property type="molecule type" value="Genomic_DNA"/>
</dbReference>
<gene>
    <name evidence="1" type="ORF">CGC43_07455</name>
</gene>
<proteinExistence type="predicted"/>
<keyword evidence="2" id="KW-1185">Reference proteome</keyword>